<dbReference type="VEuPathDB" id="FungiDB:A1O9_00730"/>
<dbReference type="PANTHER" id="PTHR37490:SF2">
    <property type="match status" value="1"/>
</dbReference>
<sequence>MDDPTWILHPPANKGREAMAYLTYIIAHYHDLPSTILFLHPHRKAMPQSWHNDAEDNDNVKSVRSLRLDYVHKHGYANLRCAEAPGCPDEIQPFRGDPERIFEVPVADAYVALFGGNHSTVPRTIAVACCAQFAVSKEQVLARPRSDYLHYRQWLLDTDLHDQLSGRVLEYAWHIIFGKDPVWCPDTGDCLCQQFGRCGGFGF</sequence>
<dbReference type="GeneID" id="25275681"/>
<dbReference type="PANTHER" id="PTHR37490">
    <property type="entry name" value="EXPRESSED PROTEIN"/>
    <property type="match status" value="1"/>
</dbReference>
<evidence type="ECO:0000313" key="1">
    <source>
        <dbReference type="EMBL" id="KEF62757.1"/>
    </source>
</evidence>
<dbReference type="AlphaFoldDB" id="A0A072PSQ9"/>
<name>A0A072PSQ9_9EURO</name>
<dbReference type="STRING" id="1182545.A0A072PSQ9"/>
<dbReference type="RefSeq" id="XP_013265347.1">
    <property type="nucleotide sequence ID" value="XM_013409893.1"/>
</dbReference>
<dbReference type="OrthoDB" id="426718at2759"/>
<gene>
    <name evidence="1" type="ORF">A1O9_00730</name>
</gene>
<keyword evidence="2" id="KW-1185">Reference proteome</keyword>
<organism evidence="1 2">
    <name type="scientific">Exophiala aquamarina CBS 119918</name>
    <dbReference type="NCBI Taxonomy" id="1182545"/>
    <lineage>
        <taxon>Eukaryota</taxon>
        <taxon>Fungi</taxon>
        <taxon>Dikarya</taxon>
        <taxon>Ascomycota</taxon>
        <taxon>Pezizomycotina</taxon>
        <taxon>Eurotiomycetes</taxon>
        <taxon>Chaetothyriomycetidae</taxon>
        <taxon>Chaetothyriales</taxon>
        <taxon>Herpotrichiellaceae</taxon>
        <taxon>Exophiala</taxon>
    </lineage>
</organism>
<evidence type="ECO:0000313" key="2">
    <source>
        <dbReference type="Proteomes" id="UP000027920"/>
    </source>
</evidence>
<dbReference type="Proteomes" id="UP000027920">
    <property type="component" value="Unassembled WGS sequence"/>
</dbReference>
<dbReference type="InterPro" id="IPR021838">
    <property type="entry name" value="DUF3431"/>
</dbReference>
<reference evidence="1 2" key="1">
    <citation type="submission" date="2013-03" db="EMBL/GenBank/DDBJ databases">
        <title>The Genome Sequence of Exophiala aquamarina CBS 119918.</title>
        <authorList>
            <consortium name="The Broad Institute Genomics Platform"/>
            <person name="Cuomo C."/>
            <person name="de Hoog S."/>
            <person name="Gorbushina A."/>
            <person name="Walker B."/>
            <person name="Young S.K."/>
            <person name="Zeng Q."/>
            <person name="Gargeya S."/>
            <person name="Fitzgerald M."/>
            <person name="Haas B."/>
            <person name="Abouelleil A."/>
            <person name="Allen A.W."/>
            <person name="Alvarado L."/>
            <person name="Arachchi H.M."/>
            <person name="Berlin A.M."/>
            <person name="Chapman S.B."/>
            <person name="Gainer-Dewar J."/>
            <person name="Goldberg J."/>
            <person name="Griggs A."/>
            <person name="Gujja S."/>
            <person name="Hansen M."/>
            <person name="Howarth C."/>
            <person name="Imamovic A."/>
            <person name="Ireland A."/>
            <person name="Larimer J."/>
            <person name="McCowan C."/>
            <person name="Murphy C."/>
            <person name="Pearson M."/>
            <person name="Poon T.W."/>
            <person name="Priest M."/>
            <person name="Roberts A."/>
            <person name="Saif S."/>
            <person name="Shea T."/>
            <person name="Sisk P."/>
            <person name="Sykes S."/>
            <person name="Wortman J."/>
            <person name="Nusbaum C."/>
            <person name="Birren B."/>
        </authorList>
    </citation>
    <scope>NUCLEOTIDE SEQUENCE [LARGE SCALE GENOMIC DNA]</scope>
    <source>
        <strain evidence="1 2">CBS 119918</strain>
    </source>
</reference>
<proteinExistence type="predicted"/>
<dbReference type="Pfam" id="PF11913">
    <property type="entry name" value="DUF3431"/>
    <property type="match status" value="1"/>
</dbReference>
<accession>A0A072PSQ9</accession>
<protein>
    <submittedName>
        <fullName evidence="1">Uncharacterized protein</fullName>
    </submittedName>
</protein>
<dbReference type="EMBL" id="AMGV01000001">
    <property type="protein sequence ID" value="KEF62757.1"/>
    <property type="molecule type" value="Genomic_DNA"/>
</dbReference>
<dbReference type="HOGENOM" id="CLU_031559_2_1_1"/>
<comment type="caution">
    <text evidence="1">The sequence shown here is derived from an EMBL/GenBank/DDBJ whole genome shotgun (WGS) entry which is preliminary data.</text>
</comment>